<evidence type="ECO:0000313" key="2">
    <source>
        <dbReference type="EMBL" id="SFT66623.1"/>
    </source>
</evidence>
<evidence type="ECO:0000313" key="3">
    <source>
        <dbReference type="Proteomes" id="UP000236454"/>
    </source>
</evidence>
<dbReference type="InterPro" id="IPR019861">
    <property type="entry name" value="PorP/SprF_Bacteroidetes"/>
</dbReference>
<keyword evidence="3" id="KW-1185">Reference proteome</keyword>
<dbReference type="EMBL" id="FPAS01000002">
    <property type="protein sequence ID" value="SFT66623.1"/>
    <property type="molecule type" value="Genomic_DNA"/>
</dbReference>
<name>A0A1I6ZVB3_9FLAO</name>
<gene>
    <name evidence="2" type="ORF">SAMN05216474_1648</name>
</gene>
<dbReference type="Proteomes" id="UP000236454">
    <property type="component" value="Unassembled WGS sequence"/>
</dbReference>
<feature type="signal peptide" evidence="1">
    <location>
        <begin position="1"/>
        <end position="23"/>
    </location>
</feature>
<dbReference type="AlphaFoldDB" id="A0A1I6ZVB3"/>
<proteinExistence type="predicted"/>
<keyword evidence="1" id="KW-0732">Signal</keyword>
<reference evidence="2 3" key="1">
    <citation type="submission" date="2016-10" db="EMBL/GenBank/DDBJ databases">
        <authorList>
            <person name="de Groot N.N."/>
        </authorList>
    </citation>
    <scope>NUCLEOTIDE SEQUENCE [LARGE SCALE GENOMIC DNA]</scope>
    <source>
        <strain evidence="2 3">CGMCC 1.7005</strain>
    </source>
</reference>
<dbReference type="Pfam" id="PF11751">
    <property type="entry name" value="PorP_SprF"/>
    <property type="match status" value="1"/>
</dbReference>
<dbReference type="RefSeq" id="WP_090248141.1">
    <property type="nucleotide sequence ID" value="NZ_FPAS01000002.1"/>
</dbReference>
<organism evidence="2 3">
    <name type="scientific">Lishizhenia tianjinensis</name>
    <dbReference type="NCBI Taxonomy" id="477690"/>
    <lineage>
        <taxon>Bacteria</taxon>
        <taxon>Pseudomonadati</taxon>
        <taxon>Bacteroidota</taxon>
        <taxon>Flavobacteriia</taxon>
        <taxon>Flavobacteriales</taxon>
        <taxon>Crocinitomicaceae</taxon>
        <taxon>Lishizhenia</taxon>
    </lineage>
</organism>
<dbReference type="OrthoDB" id="1114455at2"/>
<dbReference type="NCBIfam" id="TIGR03519">
    <property type="entry name" value="T9SS_PorP_fam"/>
    <property type="match status" value="1"/>
</dbReference>
<accession>A0A1I6ZVB3</accession>
<feature type="chain" id="PRO_5014932357" evidence="1">
    <location>
        <begin position="24"/>
        <end position="337"/>
    </location>
</feature>
<protein>
    <submittedName>
        <fullName evidence="2">Type IX secretion system membrane protein, PorP/SprF family</fullName>
    </submittedName>
</protein>
<dbReference type="STRING" id="477690.SAMN05216474_1648"/>
<evidence type="ECO:0000256" key="1">
    <source>
        <dbReference type="SAM" id="SignalP"/>
    </source>
</evidence>
<sequence length="337" mass="38778">MRLKGLKSVLVVLLGMVNFWSQAQDVHFSQFDYNPVFQNPGNVGQFTGDLRFHVNYKDQWRRVTVPFQTTSLSVETRIKKVDGLAFGVYLFHDVVGDGSLRTVEFVPSVSYLLKLTPDSTHTLRPGFQIGINSRSLQFDQFYFDNQFNGIFFDPSLPTGENLGNLSKTNVTIGAGFVYEFYMDERNKITAGTGLFNINRPNQGFIGPKVQRDMRFNLMARYQRKLDPDWDILPSLQFNVQGKYKELIFGAQAKYYLENRNGNYKALYGGLYLRNRDALYLLLGMDWQNIWAGISYDINVSQLIPASNARGGLELSFRYILTRFKPKNIKHRVCPDFI</sequence>